<evidence type="ECO:0000256" key="1">
    <source>
        <dbReference type="ARBA" id="ARBA00004370"/>
    </source>
</evidence>
<name>A0A8X7WW55_POLSE</name>
<sequence>MTQFITVIRNRMSLMPSQAFYLLVNNTSLGSMSQIMAEVYRDHNDEDGFLYMTYAAQEMFGSIVAKFFIER</sequence>
<proteinExistence type="inferred from homology"/>
<gene>
    <name evidence="7" type="primary">Map1lc3c_0</name>
    <name evidence="7" type="ORF">GTO96_0013951</name>
</gene>
<organism evidence="7 8">
    <name type="scientific">Polypterus senegalus</name>
    <name type="common">Senegal bichir</name>
    <dbReference type="NCBI Taxonomy" id="55291"/>
    <lineage>
        <taxon>Eukaryota</taxon>
        <taxon>Metazoa</taxon>
        <taxon>Chordata</taxon>
        <taxon>Craniata</taxon>
        <taxon>Vertebrata</taxon>
        <taxon>Euteleostomi</taxon>
        <taxon>Actinopterygii</taxon>
        <taxon>Polypteriformes</taxon>
        <taxon>Polypteridae</taxon>
        <taxon>Polypterus</taxon>
    </lineage>
</organism>
<feature type="lipid moiety-binding region" description="Phosphatidylserine amidated glycine; alternate" evidence="5">
    <location>
        <position position="61"/>
    </location>
</feature>
<keyword evidence="3" id="KW-0472">Membrane</keyword>
<dbReference type="PANTHER" id="PTHR10969">
    <property type="entry name" value="MICROTUBULE-ASSOCIATED PROTEINS 1A/1B LIGHT CHAIN 3-RELATED"/>
    <property type="match status" value="1"/>
</dbReference>
<evidence type="ECO:0000313" key="8">
    <source>
        <dbReference type="Proteomes" id="UP000886611"/>
    </source>
</evidence>
<dbReference type="Pfam" id="PF02991">
    <property type="entry name" value="ATG8"/>
    <property type="match status" value="1"/>
</dbReference>
<keyword evidence="6" id="KW-0072">Autophagy</keyword>
<evidence type="ECO:0000256" key="3">
    <source>
        <dbReference type="ARBA" id="ARBA00023136"/>
    </source>
</evidence>
<evidence type="ECO:0000256" key="5">
    <source>
        <dbReference type="PIRSR" id="PIRSR604241-50"/>
    </source>
</evidence>
<feature type="non-terminal residue" evidence="7">
    <location>
        <position position="1"/>
    </location>
</feature>
<evidence type="ECO:0000256" key="6">
    <source>
        <dbReference type="RuleBase" id="RU004384"/>
    </source>
</evidence>
<accession>A0A8X7WW55</accession>
<reference evidence="7 8" key="1">
    <citation type="journal article" date="2021" name="Cell">
        <title>Tracing the genetic footprints of vertebrate landing in non-teleost ray-finned fishes.</title>
        <authorList>
            <person name="Bi X."/>
            <person name="Wang K."/>
            <person name="Yang L."/>
            <person name="Pan H."/>
            <person name="Jiang H."/>
            <person name="Wei Q."/>
            <person name="Fang M."/>
            <person name="Yu H."/>
            <person name="Zhu C."/>
            <person name="Cai Y."/>
            <person name="He Y."/>
            <person name="Gan X."/>
            <person name="Zeng H."/>
            <person name="Yu D."/>
            <person name="Zhu Y."/>
            <person name="Jiang H."/>
            <person name="Qiu Q."/>
            <person name="Yang H."/>
            <person name="Zhang Y.E."/>
            <person name="Wang W."/>
            <person name="Zhu M."/>
            <person name="He S."/>
            <person name="Zhang G."/>
        </authorList>
    </citation>
    <scope>NUCLEOTIDE SEQUENCE [LARGE SCALE GENOMIC DNA]</scope>
    <source>
        <strain evidence="7">Bchr_013</strain>
    </source>
</reference>
<comment type="caution">
    <text evidence="7">The sequence shown here is derived from an EMBL/GenBank/DDBJ whole genome shotgun (WGS) entry which is preliminary data.</text>
</comment>
<dbReference type="EMBL" id="JAATIS010008602">
    <property type="protein sequence ID" value="KAG2456998.1"/>
    <property type="molecule type" value="Genomic_DNA"/>
</dbReference>
<dbReference type="GO" id="GO:0006914">
    <property type="term" value="P:autophagy"/>
    <property type="evidence" value="ECO:0007669"/>
    <property type="project" value="UniProtKB-KW"/>
</dbReference>
<keyword evidence="8" id="KW-1185">Reference proteome</keyword>
<dbReference type="AlphaFoldDB" id="A0A8X7WW55"/>
<feature type="non-terminal residue" evidence="7">
    <location>
        <position position="71"/>
    </location>
</feature>
<evidence type="ECO:0000256" key="2">
    <source>
        <dbReference type="ARBA" id="ARBA00007293"/>
    </source>
</evidence>
<dbReference type="Gene3D" id="3.10.20.90">
    <property type="entry name" value="Phosphatidylinositol 3-kinase Catalytic Subunit, Chain A, domain 1"/>
    <property type="match status" value="1"/>
</dbReference>
<comment type="similarity">
    <text evidence="2 6">Belongs to the ATG8 family.</text>
</comment>
<evidence type="ECO:0000313" key="7">
    <source>
        <dbReference type="EMBL" id="KAG2456998.1"/>
    </source>
</evidence>
<dbReference type="GO" id="GO:0016020">
    <property type="term" value="C:membrane"/>
    <property type="evidence" value="ECO:0007669"/>
    <property type="project" value="UniProtKB-SubCell"/>
</dbReference>
<keyword evidence="4 5" id="KW-0449">Lipoprotein</keyword>
<dbReference type="SUPFAM" id="SSF54236">
    <property type="entry name" value="Ubiquitin-like"/>
    <property type="match status" value="1"/>
</dbReference>
<evidence type="ECO:0000256" key="4">
    <source>
        <dbReference type="ARBA" id="ARBA00023288"/>
    </source>
</evidence>
<comment type="subcellular location">
    <subcellularLocation>
        <location evidence="1">Membrane</location>
    </subcellularLocation>
</comment>
<protein>
    <submittedName>
        <fullName evidence="7">MLP3C protein</fullName>
    </submittedName>
</protein>
<dbReference type="Proteomes" id="UP000886611">
    <property type="component" value="Unassembled WGS sequence"/>
</dbReference>
<dbReference type="InterPro" id="IPR004241">
    <property type="entry name" value="Atg8-like"/>
</dbReference>
<dbReference type="InterPro" id="IPR029071">
    <property type="entry name" value="Ubiquitin-like_domsf"/>
</dbReference>